<sequence length="80" mass="9728">MDEYNKSVYKKQILNELQEELDWVKYRINMLNIIEKKLCEIRSLAQISTKEISQEERLQVSKKIKILQMHIKALNEESRY</sequence>
<evidence type="ECO:0000313" key="1">
    <source>
        <dbReference type="EMBL" id="OFI06493.1"/>
    </source>
</evidence>
<evidence type="ECO:0000313" key="2">
    <source>
        <dbReference type="Proteomes" id="UP000175744"/>
    </source>
</evidence>
<proteinExistence type="predicted"/>
<organism evidence="1 2">
    <name type="scientific">Clostridium acetireducens DSM 10703</name>
    <dbReference type="NCBI Taxonomy" id="1121290"/>
    <lineage>
        <taxon>Bacteria</taxon>
        <taxon>Bacillati</taxon>
        <taxon>Bacillota</taxon>
        <taxon>Clostridia</taxon>
        <taxon>Eubacteriales</taxon>
        <taxon>Clostridiaceae</taxon>
        <taxon>Clostridium</taxon>
    </lineage>
</organism>
<gene>
    <name evidence="1" type="ORF">CLOACE_09930</name>
</gene>
<comment type="caution">
    <text evidence="1">The sequence shown here is derived from an EMBL/GenBank/DDBJ whole genome shotgun (WGS) entry which is preliminary data.</text>
</comment>
<dbReference type="AlphaFoldDB" id="A0A1E8EZE4"/>
<dbReference type="EMBL" id="LZFO01000011">
    <property type="protein sequence ID" value="OFI06493.1"/>
    <property type="molecule type" value="Genomic_DNA"/>
</dbReference>
<dbReference type="RefSeq" id="WP_070109928.1">
    <property type="nucleotide sequence ID" value="NZ_LZFO01000011.1"/>
</dbReference>
<accession>A0A1E8EZE4</accession>
<protein>
    <submittedName>
        <fullName evidence="1">Uncharacterized protein</fullName>
    </submittedName>
</protein>
<reference evidence="1 2" key="1">
    <citation type="submission" date="2016-06" db="EMBL/GenBank/DDBJ databases">
        <title>Genome sequence of Clostridium acetireducens DSM 10703.</title>
        <authorList>
            <person name="Poehlein A."/>
            <person name="Fluechter S."/>
            <person name="Duerre P."/>
            <person name="Daniel R."/>
        </authorList>
    </citation>
    <scope>NUCLEOTIDE SEQUENCE [LARGE SCALE GENOMIC DNA]</scope>
    <source>
        <strain evidence="1 2">DSM 10703</strain>
    </source>
</reference>
<dbReference type="OrthoDB" id="1798834at2"/>
<dbReference type="Proteomes" id="UP000175744">
    <property type="component" value="Unassembled WGS sequence"/>
</dbReference>
<name>A0A1E8EZE4_9CLOT</name>
<keyword evidence="2" id="KW-1185">Reference proteome</keyword>